<dbReference type="SUPFAM" id="SSF52540">
    <property type="entry name" value="P-loop containing nucleoside triphosphate hydrolases"/>
    <property type="match status" value="1"/>
</dbReference>
<organism evidence="3">
    <name type="scientific">Streptomyces sp. R33</name>
    <dbReference type="NCBI Taxonomy" id="3238629"/>
    <lineage>
        <taxon>Bacteria</taxon>
        <taxon>Bacillati</taxon>
        <taxon>Actinomycetota</taxon>
        <taxon>Actinomycetes</taxon>
        <taxon>Kitasatosporales</taxon>
        <taxon>Streptomycetaceae</taxon>
        <taxon>Streptomyces</taxon>
    </lineage>
</organism>
<dbReference type="RefSeq" id="WP_369777202.1">
    <property type="nucleotide sequence ID" value="NZ_CP165727.1"/>
</dbReference>
<reference evidence="3" key="1">
    <citation type="submission" date="2024-08" db="EMBL/GenBank/DDBJ databases">
        <authorList>
            <person name="Yu S.T."/>
        </authorList>
    </citation>
    <scope>NUCLEOTIDE SEQUENCE</scope>
    <source>
        <strain evidence="3">R33</strain>
    </source>
</reference>
<dbReference type="Gene3D" id="3.40.50.300">
    <property type="entry name" value="P-loop containing nucleotide triphosphate hydrolases"/>
    <property type="match status" value="1"/>
</dbReference>
<dbReference type="PIRSF" id="PIRSF026760">
    <property type="entry name" value="UCP026760"/>
    <property type="match status" value="1"/>
</dbReference>
<dbReference type="Gene3D" id="3.40.50.720">
    <property type="entry name" value="NAD(P)-binding Rossmann-like Domain"/>
    <property type="match status" value="1"/>
</dbReference>
<dbReference type="Pfam" id="PF07755">
    <property type="entry name" value="DUF1611"/>
    <property type="match status" value="1"/>
</dbReference>
<dbReference type="PANTHER" id="PTHR40690:SF1">
    <property type="entry name" value="DUF1611 DOMAIN-CONTAINING PROTEIN"/>
    <property type="match status" value="1"/>
</dbReference>
<protein>
    <submittedName>
        <fullName evidence="3">DUF1611 domain-containing protein</fullName>
    </submittedName>
</protein>
<dbReference type="InterPro" id="IPR011669">
    <property type="entry name" value="DgcN-like"/>
</dbReference>
<dbReference type="PANTHER" id="PTHR40690">
    <property type="entry name" value="GLL3100 PROTEIN"/>
    <property type="match status" value="1"/>
</dbReference>
<sequence length="368" mass="39355">MLLSEFSQLPLPAVLFADGVFAHPEGKTVQGVIRHSTVLRPVAVVDRSHPHPTSASVLPGTDIPVVGSVAEAMKYGPEALVVALTESDFGESLDGKFLHTPRDPGDLPDLWWDEIRTAVRGGLHVISCLHVQLLETELAGMLSEGQRIVDVRRPHDVLPKYSGRVARRRAKLIHVAGSDCVVGKRTTALQIHREALSRKIDSGYVGTGQTCLLAGCTEGAIIDRTPVFQAAGLVEHLVQQADARHDLLIIKGQASVMHPAFGGLASAILQGSQPDAVVFAHDAERASRYHWDHLPLADLETEIRTVEALGRAPVVAIATRGRDSVRRLRHLGLPVADVLDGDGAAVLLDAAEAVWSGPQGADRAGAVR</sequence>
<dbReference type="InterPro" id="IPR035402">
    <property type="entry name" value="DgcN-like_N"/>
</dbReference>
<feature type="domain" description="D-glutamate N-acetyltransferase-like N-terminal" evidence="2">
    <location>
        <begin position="105"/>
        <end position="154"/>
    </location>
</feature>
<accession>A0AB39XY32</accession>
<evidence type="ECO:0000313" key="3">
    <source>
        <dbReference type="EMBL" id="XDV62773.1"/>
    </source>
</evidence>
<dbReference type="EMBL" id="CP165727">
    <property type="protein sequence ID" value="XDV62773.1"/>
    <property type="molecule type" value="Genomic_DNA"/>
</dbReference>
<dbReference type="InterPro" id="IPR035086">
    <property type="entry name" value="DgcN-like_C"/>
</dbReference>
<name>A0AB39XY32_9ACTN</name>
<proteinExistence type="predicted"/>
<dbReference type="InterPro" id="IPR027417">
    <property type="entry name" value="P-loop_NTPase"/>
</dbReference>
<gene>
    <name evidence="3" type="ORF">AB5J51_07360</name>
</gene>
<evidence type="ECO:0000259" key="1">
    <source>
        <dbReference type="Pfam" id="PF07755"/>
    </source>
</evidence>
<dbReference type="AlphaFoldDB" id="A0AB39XY32"/>
<dbReference type="Pfam" id="PF17396">
    <property type="entry name" value="DUF1611_N"/>
    <property type="match status" value="1"/>
</dbReference>
<evidence type="ECO:0000259" key="2">
    <source>
        <dbReference type="Pfam" id="PF17396"/>
    </source>
</evidence>
<feature type="domain" description="D-glutamate N-acetyltransferase-like C-terminal" evidence="1">
    <location>
        <begin position="161"/>
        <end position="341"/>
    </location>
</feature>